<accession>A0A8J4WGF6</accession>
<evidence type="ECO:0000256" key="1">
    <source>
        <dbReference type="SAM" id="Phobius"/>
    </source>
</evidence>
<proteinExistence type="predicted"/>
<dbReference type="AlphaFoldDB" id="A0A8J4WGF6"/>
<keyword evidence="1" id="KW-0812">Transmembrane</keyword>
<keyword evidence="3" id="KW-1185">Reference proteome</keyword>
<keyword evidence="1" id="KW-1133">Transmembrane helix</keyword>
<protein>
    <submittedName>
        <fullName evidence="2">Uncharacterized protein</fullName>
    </submittedName>
</protein>
<organism evidence="2 3">
    <name type="scientific">Paragonimus heterotremus</name>
    <dbReference type="NCBI Taxonomy" id="100268"/>
    <lineage>
        <taxon>Eukaryota</taxon>
        <taxon>Metazoa</taxon>
        <taxon>Spiralia</taxon>
        <taxon>Lophotrochozoa</taxon>
        <taxon>Platyhelminthes</taxon>
        <taxon>Trematoda</taxon>
        <taxon>Digenea</taxon>
        <taxon>Plagiorchiida</taxon>
        <taxon>Troglotremata</taxon>
        <taxon>Troglotrematidae</taxon>
        <taxon>Paragonimus</taxon>
    </lineage>
</organism>
<keyword evidence="1" id="KW-0472">Membrane</keyword>
<reference evidence="2" key="1">
    <citation type="submission" date="2019-05" db="EMBL/GenBank/DDBJ databases">
        <title>Annotation for the trematode Paragonimus heterotremus.</title>
        <authorList>
            <person name="Choi Y.-J."/>
        </authorList>
    </citation>
    <scope>NUCLEOTIDE SEQUENCE</scope>
    <source>
        <strain evidence="2">LC</strain>
    </source>
</reference>
<dbReference type="Proteomes" id="UP000748531">
    <property type="component" value="Unassembled WGS sequence"/>
</dbReference>
<gene>
    <name evidence="2" type="ORF">PHET_07124</name>
</gene>
<dbReference type="OrthoDB" id="6269593at2759"/>
<dbReference type="EMBL" id="LUCH01004204">
    <property type="protein sequence ID" value="KAF5399261.1"/>
    <property type="molecule type" value="Genomic_DNA"/>
</dbReference>
<comment type="caution">
    <text evidence="2">The sequence shown here is derived from an EMBL/GenBank/DDBJ whole genome shotgun (WGS) entry which is preliminary data.</text>
</comment>
<sequence>MSQDSEQKQSSVQEQQQPGDNKIKQLKLYFGFGPDLTLLGSSTSLVGMSYVICGLFMLIVHWCTYSWATGTLKLDCYGDRCWTSLKEKNVYSHTYNMLKYTDFLYSEPHMGLGFGPILIGFGVLSALRFTRCVVNLGYIGNATVLVSCVLLFPIGTLEYLLWSSVPKIENVDFFPLKLRAANDLVMLLIAFGLSLFQLIVTHPYIQYRSTGFITPLLQYIDSRRKPSKIWPARKQSHHIEL</sequence>
<feature type="transmembrane region" description="Helical" evidence="1">
    <location>
        <begin position="110"/>
        <end position="130"/>
    </location>
</feature>
<feature type="transmembrane region" description="Helical" evidence="1">
    <location>
        <begin position="142"/>
        <end position="164"/>
    </location>
</feature>
<name>A0A8J4WGF6_9TREM</name>
<feature type="transmembrane region" description="Helical" evidence="1">
    <location>
        <begin position="45"/>
        <end position="68"/>
    </location>
</feature>
<evidence type="ECO:0000313" key="3">
    <source>
        <dbReference type="Proteomes" id="UP000748531"/>
    </source>
</evidence>
<evidence type="ECO:0000313" key="2">
    <source>
        <dbReference type="EMBL" id="KAF5399261.1"/>
    </source>
</evidence>
<feature type="transmembrane region" description="Helical" evidence="1">
    <location>
        <begin position="184"/>
        <end position="205"/>
    </location>
</feature>